<keyword evidence="6 11" id="KW-0548">Nucleotidyltransferase</keyword>
<dbReference type="Pfam" id="PF06574">
    <property type="entry name" value="FAD_syn"/>
    <property type="match status" value="1"/>
</dbReference>
<evidence type="ECO:0000256" key="2">
    <source>
        <dbReference type="ARBA" id="ARBA00012393"/>
    </source>
</evidence>
<keyword evidence="4" id="KW-0288">FMN</keyword>
<name>A0A2G9GNK3_9LAMI</name>
<dbReference type="InterPro" id="IPR015864">
    <property type="entry name" value="FAD_synthase"/>
</dbReference>
<protein>
    <recommendedName>
        <fullName evidence="2">FAD synthase</fullName>
        <ecNumber evidence="2">2.7.7.2</ecNumber>
    </recommendedName>
</protein>
<feature type="domain" description="FAD synthetase" evidence="10">
    <location>
        <begin position="55"/>
        <end position="117"/>
    </location>
</feature>
<keyword evidence="5 11" id="KW-0808">Transferase</keyword>
<proteinExistence type="predicted"/>
<comment type="pathway">
    <text evidence="1">Cofactor biosynthesis; FAD biosynthesis; FAD from FMN: step 1/1.</text>
</comment>
<accession>A0A2G9GNK3</accession>
<evidence type="ECO:0000256" key="5">
    <source>
        <dbReference type="ARBA" id="ARBA00022679"/>
    </source>
</evidence>
<evidence type="ECO:0000256" key="1">
    <source>
        <dbReference type="ARBA" id="ARBA00004726"/>
    </source>
</evidence>
<gene>
    <name evidence="11" type="ORF">CDL12_20855</name>
</gene>
<evidence type="ECO:0000256" key="9">
    <source>
        <dbReference type="ARBA" id="ARBA00022840"/>
    </source>
</evidence>
<keyword evidence="8" id="KW-0274">FAD</keyword>
<keyword evidence="7" id="KW-0547">Nucleotide-binding</keyword>
<dbReference type="InterPro" id="IPR014729">
    <property type="entry name" value="Rossmann-like_a/b/a_fold"/>
</dbReference>
<evidence type="ECO:0000313" key="11">
    <source>
        <dbReference type="EMBL" id="PIN06590.1"/>
    </source>
</evidence>
<dbReference type="EMBL" id="NKXS01004366">
    <property type="protein sequence ID" value="PIN06590.1"/>
    <property type="molecule type" value="Genomic_DNA"/>
</dbReference>
<dbReference type="GO" id="GO:0005524">
    <property type="term" value="F:ATP binding"/>
    <property type="evidence" value="ECO:0007669"/>
    <property type="project" value="UniProtKB-KW"/>
</dbReference>
<keyword evidence="12" id="KW-1185">Reference proteome</keyword>
<dbReference type="EC" id="2.7.7.2" evidence="2"/>
<organism evidence="11 12">
    <name type="scientific">Handroanthus impetiginosus</name>
    <dbReference type="NCBI Taxonomy" id="429701"/>
    <lineage>
        <taxon>Eukaryota</taxon>
        <taxon>Viridiplantae</taxon>
        <taxon>Streptophyta</taxon>
        <taxon>Embryophyta</taxon>
        <taxon>Tracheophyta</taxon>
        <taxon>Spermatophyta</taxon>
        <taxon>Magnoliopsida</taxon>
        <taxon>eudicotyledons</taxon>
        <taxon>Gunneridae</taxon>
        <taxon>Pentapetalae</taxon>
        <taxon>asterids</taxon>
        <taxon>lamiids</taxon>
        <taxon>Lamiales</taxon>
        <taxon>Bignoniaceae</taxon>
        <taxon>Crescentiina</taxon>
        <taxon>Tabebuia alliance</taxon>
        <taxon>Handroanthus</taxon>
    </lineage>
</organism>
<keyword evidence="3" id="KW-0285">Flavoprotein</keyword>
<dbReference type="STRING" id="429701.A0A2G9GNK3"/>
<dbReference type="GO" id="GO:0009231">
    <property type="term" value="P:riboflavin biosynthetic process"/>
    <property type="evidence" value="ECO:0007669"/>
    <property type="project" value="InterPro"/>
</dbReference>
<evidence type="ECO:0000256" key="7">
    <source>
        <dbReference type="ARBA" id="ARBA00022741"/>
    </source>
</evidence>
<dbReference type="SUPFAM" id="SSF52374">
    <property type="entry name" value="Nucleotidylyl transferase"/>
    <property type="match status" value="1"/>
</dbReference>
<evidence type="ECO:0000256" key="4">
    <source>
        <dbReference type="ARBA" id="ARBA00022643"/>
    </source>
</evidence>
<dbReference type="AlphaFoldDB" id="A0A2G9GNK3"/>
<evidence type="ECO:0000256" key="6">
    <source>
        <dbReference type="ARBA" id="ARBA00022695"/>
    </source>
</evidence>
<comment type="caution">
    <text evidence="11">The sequence shown here is derived from an EMBL/GenBank/DDBJ whole genome shotgun (WGS) entry which is preliminary data.</text>
</comment>
<sequence length="251" mass="27913">MGVPFLMSFVGMEKILGWEPRAPIVAKCDRRRILSSWAPFCGDIIPKEYNVEFSRVRNLSPQQFVEKLAKELGVRGVVAGQNYRFGYRAAGNASDLVRLCKEYGMSSCIINCVMDKNKESIDIGSSNSKDQGQVSSSRVRLALANGDMKYVSDLLGRPHRLILTVENKEMFVRDGKRISARRSCLLNLPPKEGEYKNCSVVIIGDENVVPCRVIIDATDIHLELDGLAPHKDIITAQNSELLGIDFGHAQV</sequence>
<evidence type="ECO:0000256" key="3">
    <source>
        <dbReference type="ARBA" id="ARBA00022630"/>
    </source>
</evidence>
<keyword evidence="9" id="KW-0067">ATP-binding</keyword>
<dbReference type="GO" id="GO:0003919">
    <property type="term" value="F:FMN adenylyltransferase activity"/>
    <property type="evidence" value="ECO:0007669"/>
    <property type="project" value="UniProtKB-EC"/>
</dbReference>
<dbReference type="GO" id="GO:0006747">
    <property type="term" value="P:FAD biosynthetic process"/>
    <property type="evidence" value="ECO:0007669"/>
    <property type="project" value="UniProtKB-UniPathway"/>
</dbReference>
<dbReference type="Proteomes" id="UP000231279">
    <property type="component" value="Unassembled WGS sequence"/>
</dbReference>
<dbReference type="OrthoDB" id="414641at2759"/>
<dbReference type="Gene3D" id="3.40.50.620">
    <property type="entry name" value="HUPs"/>
    <property type="match status" value="1"/>
</dbReference>
<evidence type="ECO:0000256" key="8">
    <source>
        <dbReference type="ARBA" id="ARBA00022827"/>
    </source>
</evidence>
<evidence type="ECO:0000313" key="12">
    <source>
        <dbReference type="Proteomes" id="UP000231279"/>
    </source>
</evidence>
<reference evidence="12" key="1">
    <citation type="journal article" date="2018" name="Gigascience">
        <title>Genome assembly of the Pink Ipe (Handroanthus impetiginosus, Bignoniaceae), a highly valued, ecologically keystone Neotropical timber forest tree.</title>
        <authorList>
            <person name="Silva-Junior O.B."/>
            <person name="Grattapaglia D."/>
            <person name="Novaes E."/>
            <person name="Collevatti R.G."/>
        </authorList>
    </citation>
    <scope>NUCLEOTIDE SEQUENCE [LARGE SCALE GENOMIC DNA]</scope>
    <source>
        <strain evidence="12">cv. UFG-1</strain>
    </source>
</reference>
<evidence type="ECO:0000259" key="10">
    <source>
        <dbReference type="Pfam" id="PF06574"/>
    </source>
</evidence>
<dbReference type="UniPathway" id="UPA00277">
    <property type="reaction ID" value="UER00407"/>
</dbReference>